<protein>
    <recommendedName>
        <fullName evidence="2">Phosphatidic acid phosphatase type 2/haloperoxidase domain-containing protein</fullName>
    </recommendedName>
</protein>
<keyword evidence="1" id="KW-0472">Membrane</keyword>
<feature type="domain" description="Phosphatidic acid phosphatase type 2/haloperoxidase" evidence="2">
    <location>
        <begin position="77"/>
        <end position="190"/>
    </location>
</feature>
<dbReference type="InterPro" id="IPR000326">
    <property type="entry name" value="PAP2/HPO"/>
</dbReference>
<sequence length="207" mass="21579">MWGVLLELAGLTLGLIVTSDGPVATGELGVDQALAGRHEAVLLWLAQALGLLFGPVVAPALLLLGCLVIYRRDRHTAIVLGAVTVLGWLSVGATKLLVARPRPVASQVAAVVTETGHDSYPSGHVAFAVALTLATVLVLRMNGRTSGWAWIVGVATTVVLAASRLYIGAHYFADVVGAVVLVTGAVLLMAATRWWADRHGRTALPVL</sequence>
<feature type="transmembrane region" description="Helical" evidence="1">
    <location>
        <begin position="148"/>
        <end position="169"/>
    </location>
</feature>
<keyword evidence="4" id="KW-1185">Reference proteome</keyword>
<feature type="transmembrane region" description="Helical" evidence="1">
    <location>
        <begin position="77"/>
        <end position="99"/>
    </location>
</feature>
<dbReference type="PANTHER" id="PTHR14969:SF13">
    <property type="entry name" value="AT30094P"/>
    <property type="match status" value="1"/>
</dbReference>
<evidence type="ECO:0000313" key="3">
    <source>
        <dbReference type="EMBL" id="GAB95908.1"/>
    </source>
</evidence>
<proteinExistence type="predicted"/>
<dbReference type="Gene3D" id="1.20.144.10">
    <property type="entry name" value="Phosphatidic acid phosphatase type 2/haloperoxidase"/>
    <property type="match status" value="1"/>
</dbReference>
<gene>
    <name evidence="3" type="ORF">KILIM_029_00180</name>
</gene>
<organism evidence="3 4">
    <name type="scientific">Kineosphaera limosa NBRC 100340</name>
    <dbReference type="NCBI Taxonomy" id="1184609"/>
    <lineage>
        <taxon>Bacteria</taxon>
        <taxon>Bacillati</taxon>
        <taxon>Actinomycetota</taxon>
        <taxon>Actinomycetes</taxon>
        <taxon>Micrococcales</taxon>
        <taxon>Dermatophilaceae</taxon>
        <taxon>Kineosphaera</taxon>
    </lineage>
</organism>
<keyword evidence="1" id="KW-1133">Transmembrane helix</keyword>
<feature type="transmembrane region" description="Helical" evidence="1">
    <location>
        <begin position="43"/>
        <end position="70"/>
    </location>
</feature>
<dbReference type="STRING" id="1184609.KILIM_029_00180"/>
<feature type="transmembrane region" description="Helical" evidence="1">
    <location>
        <begin position="175"/>
        <end position="196"/>
    </location>
</feature>
<dbReference type="eggNOG" id="COG0671">
    <property type="taxonomic scope" value="Bacteria"/>
</dbReference>
<evidence type="ECO:0000259" key="2">
    <source>
        <dbReference type="SMART" id="SM00014"/>
    </source>
</evidence>
<dbReference type="Proteomes" id="UP000008366">
    <property type="component" value="Unassembled WGS sequence"/>
</dbReference>
<evidence type="ECO:0000313" key="4">
    <source>
        <dbReference type="Proteomes" id="UP000008366"/>
    </source>
</evidence>
<dbReference type="PANTHER" id="PTHR14969">
    <property type="entry name" value="SPHINGOSINE-1-PHOSPHATE PHOSPHOHYDROLASE"/>
    <property type="match status" value="1"/>
</dbReference>
<name>K6VI64_9MICO</name>
<dbReference type="Pfam" id="PF01569">
    <property type="entry name" value="PAP2"/>
    <property type="match status" value="1"/>
</dbReference>
<dbReference type="InterPro" id="IPR036938">
    <property type="entry name" value="PAP2/HPO_sf"/>
</dbReference>
<evidence type="ECO:0000256" key="1">
    <source>
        <dbReference type="SAM" id="Phobius"/>
    </source>
</evidence>
<keyword evidence="1" id="KW-0812">Transmembrane</keyword>
<reference evidence="3 4" key="1">
    <citation type="submission" date="2012-08" db="EMBL/GenBank/DDBJ databases">
        <title>Whole genome shotgun sequence of Kineosphaera limosa NBRC 100340.</title>
        <authorList>
            <person name="Yoshida I."/>
            <person name="Isaki S."/>
            <person name="Hosoyama A."/>
            <person name="Tsuchikane K."/>
            <person name="Katsumata H."/>
            <person name="Ando Y."/>
            <person name="Ohji S."/>
            <person name="Hamada M."/>
            <person name="Tamura T."/>
            <person name="Yamazoe A."/>
            <person name="Yamazaki S."/>
            <person name="Fujita N."/>
        </authorList>
    </citation>
    <scope>NUCLEOTIDE SEQUENCE [LARGE SCALE GENOMIC DNA]</scope>
    <source>
        <strain evidence="3 4">NBRC 100340</strain>
    </source>
</reference>
<dbReference type="SMART" id="SM00014">
    <property type="entry name" value="acidPPc"/>
    <property type="match status" value="1"/>
</dbReference>
<feature type="transmembrane region" description="Helical" evidence="1">
    <location>
        <begin position="119"/>
        <end position="139"/>
    </location>
</feature>
<accession>K6VI64</accession>
<dbReference type="SUPFAM" id="SSF48317">
    <property type="entry name" value="Acid phosphatase/Vanadium-dependent haloperoxidase"/>
    <property type="match status" value="1"/>
</dbReference>
<dbReference type="EMBL" id="BAHD01000029">
    <property type="protein sequence ID" value="GAB95908.1"/>
    <property type="molecule type" value="Genomic_DNA"/>
</dbReference>
<comment type="caution">
    <text evidence="3">The sequence shown here is derived from an EMBL/GenBank/DDBJ whole genome shotgun (WGS) entry which is preliminary data.</text>
</comment>
<dbReference type="AlphaFoldDB" id="K6VI64"/>